<feature type="region of interest" description="Disordered" evidence="2">
    <location>
        <begin position="360"/>
        <end position="393"/>
    </location>
</feature>
<protein>
    <submittedName>
        <fullName evidence="3">Conidiophore development protein hymA</fullName>
    </submittedName>
</protein>
<evidence type="ECO:0000313" key="3">
    <source>
        <dbReference type="EMBL" id="PGH03749.1"/>
    </source>
</evidence>
<accession>A0A2B7X4D6</accession>
<dbReference type="EMBL" id="PDNC01000045">
    <property type="protein sequence ID" value="PGH03749.1"/>
    <property type="molecule type" value="Genomic_DNA"/>
</dbReference>
<evidence type="ECO:0000313" key="4">
    <source>
        <dbReference type="Proteomes" id="UP000224080"/>
    </source>
</evidence>
<dbReference type="Pfam" id="PF08569">
    <property type="entry name" value="Mo25"/>
    <property type="match status" value="1"/>
</dbReference>
<comment type="caution">
    <text evidence="3">The sequence shown here is derived from an EMBL/GenBank/DDBJ whole genome shotgun (WGS) entry which is preliminary data.</text>
</comment>
<sequence length="393" mass="45073">MAFLFNRSRPRQPAEVARSIKDLLVRLRETPNGGSKVEDDLAKQLAHMKLIVQGTQEVDILPEQVQQLVQAVIQEDLLYELARSIRHLPFEARKDTQTIFSHILRFRPANTNSTDPPVISYIVHNRPEIIAELCWGYENHRSAMPCGSILREALKFEVIAAIILYDESARDERVIRINEVDLGAKQTGEGLFWNFFQWINRGSFEVSADAFTTFRDVLTKHKSLVSQYLLSNFELFFSKYNSILVQSDSYVTKRQSIKLLGEILLDRANYNVMTKYVDRGDHLKLCMNLLRDDRKMVQYEGFHIFKVFVANPNKSVAVQRILINNRDRLLKFLPKFLEDRTDDDQFTDEKSFLVRQIEILPPEPTEPGQGQGGNHHNNTANGYGSGTGTAAEA</sequence>
<evidence type="ECO:0000256" key="2">
    <source>
        <dbReference type="SAM" id="MobiDB-lite"/>
    </source>
</evidence>
<reference evidence="3 4" key="1">
    <citation type="submission" date="2017-10" db="EMBL/GenBank/DDBJ databases">
        <title>Comparative genomics in systemic dimorphic fungi from Ajellomycetaceae.</title>
        <authorList>
            <person name="Munoz J.F."/>
            <person name="Mcewen J.G."/>
            <person name="Clay O.K."/>
            <person name="Cuomo C.A."/>
        </authorList>
    </citation>
    <scope>NUCLEOTIDE SEQUENCE [LARGE SCALE GENOMIC DNA]</scope>
    <source>
        <strain evidence="3 4">UAMH130</strain>
    </source>
</reference>
<dbReference type="InterPro" id="IPR011989">
    <property type="entry name" value="ARM-like"/>
</dbReference>
<dbReference type="OrthoDB" id="609103at2759"/>
<dbReference type="SUPFAM" id="SSF48371">
    <property type="entry name" value="ARM repeat"/>
    <property type="match status" value="1"/>
</dbReference>
<dbReference type="GO" id="GO:0043539">
    <property type="term" value="F:protein serine/threonine kinase activator activity"/>
    <property type="evidence" value="ECO:0007669"/>
    <property type="project" value="TreeGrafter"/>
</dbReference>
<dbReference type="GO" id="GO:0035556">
    <property type="term" value="P:intracellular signal transduction"/>
    <property type="evidence" value="ECO:0007669"/>
    <property type="project" value="TreeGrafter"/>
</dbReference>
<dbReference type="STRING" id="2060905.A0A2B7X4D6"/>
<organism evidence="3 4">
    <name type="scientific">Blastomyces parvus</name>
    <dbReference type="NCBI Taxonomy" id="2060905"/>
    <lineage>
        <taxon>Eukaryota</taxon>
        <taxon>Fungi</taxon>
        <taxon>Dikarya</taxon>
        <taxon>Ascomycota</taxon>
        <taxon>Pezizomycotina</taxon>
        <taxon>Eurotiomycetes</taxon>
        <taxon>Eurotiomycetidae</taxon>
        <taxon>Onygenales</taxon>
        <taxon>Ajellomycetaceae</taxon>
        <taxon>Blastomyces</taxon>
    </lineage>
</organism>
<name>A0A2B7X4D6_9EURO</name>
<dbReference type="PANTHER" id="PTHR10182:SF3">
    <property type="entry name" value="PROTEIN MO25"/>
    <property type="match status" value="1"/>
</dbReference>
<dbReference type="InterPro" id="IPR013878">
    <property type="entry name" value="Mo25"/>
</dbReference>
<dbReference type="Proteomes" id="UP000224080">
    <property type="component" value="Unassembled WGS sequence"/>
</dbReference>
<dbReference type="InterPro" id="IPR016024">
    <property type="entry name" value="ARM-type_fold"/>
</dbReference>
<dbReference type="PANTHER" id="PTHR10182">
    <property type="entry name" value="CALCIUM-BINDING PROTEIN 39-RELATED"/>
    <property type="match status" value="1"/>
</dbReference>
<proteinExistence type="inferred from homology"/>
<evidence type="ECO:0000256" key="1">
    <source>
        <dbReference type="ARBA" id="ARBA00011012"/>
    </source>
</evidence>
<dbReference type="Gene3D" id="1.25.10.10">
    <property type="entry name" value="Leucine-rich Repeat Variant"/>
    <property type="match status" value="1"/>
</dbReference>
<comment type="similarity">
    <text evidence="1">Belongs to the Mo25 family.</text>
</comment>
<keyword evidence="4" id="KW-1185">Reference proteome</keyword>
<dbReference type="AlphaFoldDB" id="A0A2B7X4D6"/>
<gene>
    <name evidence="3" type="ORF">GX51_03894</name>
</gene>
<dbReference type="FunFam" id="1.25.10.10:FF:000257">
    <property type="entry name" value="Conidiophore development protein hymA"/>
    <property type="match status" value="1"/>
</dbReference>
<dbReference type="GO" id="GO:0005737">
    <property type="term" value="C:cytoplasm"/>
    <property type="evidence" value="ECO:0007669"/>
    <property type="project" value="UniProtKB-ARBA"/>
</dbReference>